<gene>
    <name evidence="7" type="ORF">GJ744_004898</name>
</gene>
<dbReference type="PANTHER" id="PTHR46203">
    <property type="entry name" value="PROBABLE PEPTIDE CHAIN RELEASE FACTOR C12ORF65"/>
    <property type="match status" value="1"/>
</dbReference>
<dbReference type="GO" id="GO:0032543">
    <property type="term" value="P:mitochondrial translation"/>
    <property type="evidence" value="ECO:0007669"/>
    <property type="project" value="UniProtKB-ARBA"/>
</dbReference>
<sequence>MITSYLRTGFTGLLRREHHPGCLDRPPHRWFTSTTRQANKPLPPRPTLPDGDLHHVYLKGSGPGGQKINKTNSAVQMTHIPTGIVIKSQATRSRSQNYKIARQILAEKIEHLEKGGESRLSKKVERKGTQKRSREKKARRKYRALEASKNGQVQDDDRQEPGSNVEAVREESNDTVGCHGENCSQEERKTREDNVGI</sequence>
<dbReference type="Proteomes" id="UP000606974">
    <property type="component" value="Unassembled WGS sequence"/>
</dbReference>
<protein>
    <recommendedName>
        <fullName evidence="6">Prokaryotic-type class I peptide chain release factors domain-containing protein</fullName>
    </recommendedName>
</protein>
<feature type="compositionally biased region" description="Basic residues" evidence="5">
    <location>
        <begin position="129"/>
        <end position="142"/>
    </location>
</feature>
<feature type="compositionally biased region" description="Basic and acidic residues" evidence="5">
    <location>
        <begin position="114"/>
        <end position="128"/>
    </location>
</feature>
<dbReference type="GO" id="GO:0005739">
    <property type="term" value="C:mitochondrion"/>
    <property type="evidence" value="ECO:0007669"/>
    <property type="project" value="UniProtKB-SubCell"/>
</dbReference>
<evidence type="ECO:0000256" key="1">
    <source>
        <dbReference type="ARBA" id="ARBA00004173"/>
    </source>
</evidence>
<dbReference type="AlphaFoldDB" id="A0A8H7E7R6"/>
<dbReference type="SUPFAM" id="SSF75620">
    <property type="entry name" value="Release factor"/>
    <property type="match status" value="1"/>
</dbReference>
<dbReference type="InterPro" id="IPR000352">
    <property type="entry name" value="Pep_chain_release_fac_I"/>
</dbReference>
<comment type="similarity">
    <text evidence="2">Belongs to the prokaryotic/mitochondrial release factor family.</text>
</comment>
<dbReference type="Pfam" id="PF00472">
    <property type="entry name" value="RF-1"/>
    <property type="match status" value="1"/>
</dbReference>
<name>A0A8H7E7R6_9EURO</name>
<keyword evidence="4" id="KW-0496">Mitochondrion</keyword>
<evidence type="ECO:0000256" key="5">
    <source>
        <dbReference type="SAM" id="MobiDB-lite"/>
    </source>
</evidence>
<dbReference type="FunFam" id="3.30.160.20:FF:000065">
    <property type="entry name" value="Peptidyl-tRNA hydrolase domain protein"/>
    <property type="match status" value="1"/>
</dbReference>
<evidence type="ECO:0000313" key="7">
    <source>
        <dbReference type="EMBL" id="KAF7511333.1"/>
    </source>
</evidence>
<dbReference type="InterPro" id="IPR045853">
    <property type="entry name" value="Pep_chain_release_fac_I_sf"/>
</dbReference>
<keyword evidence="8" id="KW-1185">Reference proteome</keyword>
<organism evidence="7 8">
    <name type="scientific">Endocarpon pusillum</name>
    <dbReference type="NCBI Taxonomy" id="364733"/>
    <lineage>
        <taxon>Eukaryota</taxon>
        <taxon>Fungi</taxon>
        <taxon>Dikarya</taxon>
        <taxon>Ascomycota</taxon>
        <taxon>Pezizomycotina</taxon>
        <taxon>Eurotiomycetes</taxon>
        <taxon>Chaetothyriomycetidae</taxon>
        <taxon>Verrucariales</taxon>
        <taxon>Verrucariaceae</taxon>
        <taxon>Endocarpon</taxon>
    </lineage>
</organism>
<reference evidence="7" key="1">
    <citation type="submission" date="2020-02" db="EMBL/GenBank/DDBJ databases">
        <authorList>
            <person name="Palmer J.M."/>
        </authorList>
    </citation>
    <scope>NUCLEOTIDE SEQUENCE</scope>
    <source>
        <strain evidence="7">EPUS1.4</strain>
        <tissue evidence="7">Thallus</tissue>
    </source>
</reference>
<keyword evidence="3" id="KW-0809">Transit peptide</keyword>
<evidence type="ECO:0000256" key="4">
    <source>
        <dbReference type="ARBA" id="ARBA00023128"/>
    </source>
</evidence>
<feature type="compositionally biased region" description="Basic and acidic residues" evidence="5">
    <location>
        <begin position="185"/>
        <end position="197"/>
    </location>
</feature>
<comment type="caution">
    <text evidence="7">The sequence shown here is derived from an EMBL/GenBank/DDBJ whole genome shotgun (WGS) entry which is preliminary data.</text>
</comment>
<evidence type="ECO:0000256" key="2">
    <source>
        <dbReference type="ARBA" id="ARBA00010835"/>
    </source>
</evidence>
<dbReference type="Gene3D" id="3.30.160.20">
    <property type="match status" value="1"/>
</dbReference>
<dbReference type="InterPro" id="IPR052405">
    <property type="entry name" value="Mito_Transl_Release_Factor"/>
</dbReference>
<evidence type="ECO:0000313" key="8">
    <source>
        <dbReference type="Proteomes" id="UP000606974"/>
    </source>
</evidence>
<feature type="region of interest" description="Disordered" evidence="5">
    <location>
        <begin position="114"/>
        <end position="197"/>
    </location>
</feature>
<dbReference type="OrthoDB" id="277888at2759"/>
<dbReference type="PANTHER" id="PTHR46203:SF1">
    <property type="entry name" value="MITOCHONDRIAL TRANSLATION RELEASE FACTOR IN RESCUE"/>
    <property type="match status" value="1"/>
</dbReference>
<evidence type="ECO:0000256" key="3">
    <source>
        <dbReference type="ARBA" id="ARBA00022946"/>
    </source>
</evidence>
<comment type="subcellular location">
    <subcellularLocation>
        <location evidence="1">Mitochondrion</location>
    </subcellularLocation>
</comment>
<accession>A0A8H7E7R6</accession>
<dbReference type="EMBL" id="JAACFV010000021">
    <property type="protein sequence ID" value="KAF7511333.1"/>
    <property type="molecule type" value="Genomic_DNA"/>
</dbReference>
<dbReference type="GO" id="GO:0003747">
    <property type="term" value="F:translation release factor activity"/>
    <property type="evidence" value="ECO:0007669"/>
    <property type="project" value="InterPro"/>
</dbReference>
<feature type="domain" description="Prokaryotic-type class I peptide chain release factors" evidence="6">
    <location>
        <begin position="48"/>
        <end position="144"/>
    </location>
</feature>
<proteinExistence type="inferred from homology"/>
<evidence type="ECO:0000259" key="6">
    <source>
        <dbReference type="Pfam" id="PF00472"/>
    </source>
</evidence>